<keyword evidence="3" id="KW-0411">Iron-sulfur</keyword>
<proteinExistence type="predicted"/>
<keyword evidence="7" id="KW-1185">Reference proteome</keyword>
<dbReference type="InterPro" id="IPR040086">
    <property type="entry name" value="MJ0683-like"/>
</dbReference>
<dbReference type="RefSeq" id="WP_103679891.1">
    <property type="nucleotide sequence ID" value="NZ_LPWH01000055.1"/>
</dbReference>
<dbReference type="AlphaFoldDB" id="A0A2S4JU42"/>
<evidence type="ECO:0000256" key="2">
    <source>
        <dbReference type="ARBA" id="ARBA00023004"/>
    </source>
</evidence>
<dbReference type="SUPFAM" id="SSF102114">
    <property type="entry name" value="Radical SAM enzymes"/>
    <property type="match status" value="1"/>
</dbReference>
<dbReference type="InterPro" id="IPR006638">
    <property type="entry name" value="Elp3/MiaA/NifB-like_rSAM"/>
</dbReference>
<keyword evidence="1" id="KW-0479">Metal-binding</keyword>
<evidence type="ECO:0000256" key="1">
    <source>
        <dbReference type="ARBA" id="ARBA00022723"/>
    </source>
</evidence>
<dbReference type="SFLD" id="SFLDG01084">
    <property type="entry name" value="Uncharacterised_Radical_SAM_Su"/>
    <property type="match status" value="1"/>
</dbReference>
<keyword evidence="2" id="KW-0408">Iron</keyword>
<feature type="compositionally biased region" description="Basic and acidic residues" evidence="4">
    <location>
        <begin position="314"/>
        <end position="328"/>
    </location>
</feature>
<accession>A0A2S4JU42</accession>
<dbReference type="OrthoDB" id="9785699at2"/>
<evidence type="ECO:0000313" key="6">
    <source>
        <dbReference type="EMBL" id="POR03045.1"/>
    </source>
</evidence>
<feature type="region of interest" description="Disordered" evidence="4">
    <location>
        <begin position="1"/>
        <end position="28"/>
    </location>
</feature>
<organism evidence="6 7">
    <name type="scientific">Alkalispirochaeta sphaeroplastigenens</name>
    <dbReference type="NCBI Taxonomy" id="1187066"/>
    <lineage>
        <taxon>Bacteria</taxon>
        <taxon>Pseudomonadati</taxon>
        <taxon>Spirochaetota</taxon>
        <taxon>Spirochaetia</taxon>
        <taxon>Spirochaetales</taxon>
        <taxon>Spirochaetaceae</taxon>
        <taxon>Alkalispirochaeta</taxon>
    </lineage>
</organism>
<sequence length="488" mass="54385">MGKPFSEFTNPGRPGDLPGLFDLPEPSARHSSCQASSQVADQGQIINQEGAFSQRCVSRRGRTALVRSALPGTFTTARYRLSPYQGCGHGCIYCDGRAERYHVEGDFARDIVVKENTPDLLARELPRLRERGVISIGSGITDCYQPLEEKLHLTRRCAELLGYYRFPALVMTKSSLIERDMDLWKRLNEEAGFLLLLTITTLDDDIAAIIEPGAPSSTRRLKTLERFARAGLATGVLAMPLLPEITDSSKALEGLARTVGDTGARCLIPGGLTLRPGRQKEFFLSRLAELEGNAGTAASPELRQEPEGLTEPGMKQEPERQAEPERPPEPGGPGEIFRATREGTPDLQSIYHNLYGGNAPSGALAHSYGRALFQRFRDASRTHRLAPFIPHSLYRNYVNRADEMYLVLHQMLCWYEQEGVPTERLSRAIGSYRDWLSGKRRSPSFDGDQAITEALHEGSLNQILHNPRLVRTLHRLFLEGESFEPWLS</sequence>
<dbReference type="GO" id="GO:0046872">
    <property type="term" value="F:metal ion binding"/>
    <property type="evidence" value="ECO:0007669"/>
    <property type="project" value="UniProtKB-KW"/>
</dbReference>
<feature type="domain" description="Elp3/MiaA/NifB-like radical SAM core" evidence="5">
    <location>
        <begin position="75"/>
        <end position="299"/>
    </location>
</feature>
<dbReference type="EMBL" id="LPWH01000055">
    <property type="protein sequence ID" value="POR03045.1"/>
    <property type="molecule type" value="Genomic_DNA"/>
</dbReference>
<feature type="region of interest" description="Disordered" evidence="4">
    <location>
        <begin position="294"/>
        <end position="339"/>
    </location>
</feature>
<dbReference type="Proteomes" id="UP000237350">
    <property type="component" value="Unassembled WGS sequence"/>
</dbReference>
<dbReference type="SMART" id="SM00729">
    <property type="entry name" value="Elp3"/>
    <property type="match status" value="1"/>
</dbReference>
<dbReference type="InterPro" id="IPR058240">
    <property type="entry name" value="rSAM_sf"/>
</dbReference>
<dbReference type="Pfam" id="PF04055">
    <property type="entry name" value="Radical_SAM"/>
    <property type="match status" value="1"/>
</dbReference>
<gene>
    <name evidence="6" type="ORF">AU468_05665</name>
</gene>
<dbReference type="PANTHER" id="PTHR43432:SF5">
    <property type="entry name" value="ELP3_MIAA_NIFB-LIKE RADICAL SAM CORE DOMAIN-CONTAINING PROTEIN"/>
    <property type="match status" value="1"/>
</dbReference>
<dbReference type="InterPro" id="IPR007197">
    <property type="entry name" value="rSAM"/>
</dbReference>
<dbReference type="PANTHER" id="PTHR43432">
    <property type="entry name" value="SLR0285 PROTEIN"/>
    <property type="match status" value="1"/>
</dbReference>
<comment type="caution">
    <text evidence="6">The sequence shown here is derived from an EMBL/GenBank/DDBJ whole genome shotgun (WGS) entry which is preliminary data.</text>
</comment>
<dbReference type="GO" id="GO:0003824">
    <property type="term" value="F:catalytic activity"/>
    <property type="evidence" value="ECO:0007669"/>
    <property type="project" value="InterPro"/>
</dbReference>
<dbReference type="Gene3D" id="3.80.30.30">
    <property type="match status" value="1"/>
</dbReference>
<reference evidence="7" key="1">
    <citation type="submission" date="2015-12" db="EMBL/GenBank/DDBJ databases">
        <authorList>
            <person name="Lodha T.D."/>
            <person name="Chintalapati S."/>
            <person name="Chintalapati V.R."/>
            <person name="Sravanthi T."/>
        </authorList>
    </citation>
    <scope>NUCLEOTIDE SEQUENCE [LARGE SCALE GENOMIC DNA]</scope>
    <source>
        <strain evidence="7">JC133</strain>
    </source>
</reference>
<name>A0A2S4JU42_9SPIO</name>
<evidence type="ECO:0000256" key="3">
    <source>
        <dbReference type="ARBA" id="ARBA00023014"/>
    </source>
</evidence>
<dbReference type="GO" id="GO:0051536">
    <property type="term" value="F:iron-sulfur cluster binding"/>
    <property type="evidence" value="ECO:0007669"/>
    <property type="project" value="UniProtKB-KW"/>
</dbReference>
<protein>
    <recommendedName>
        <fullName evidence="5">Elp3/MiaA/NifB-like radical SAM core domain-containing protein</fullName>
    </recommendedName>
</protein>
<dbReference type="SFLD" id="SFLDS00029">
    <property type="entry name" value="Radical_SAM"/>
    <property type="match status" value="1"/>
</dbReference>
<evidence type="ECO:0000259" key="5">
    <source>
        <dbReference type="SMART" id="SM00729"/>
    </source>
</evidence>
<evidence type="ECO:0000313" key="7">
    <source>
        <dbReference type="Proteomes" id="UP000237350"/>
    </source>
</evidence>
<evidence type="ECO:0000256" key="4">
    <source>
        <dbReference type="SAM" id="MobiDB-lite"/>
    </source>
</evidence>